<dbReference type="PROSITE" id="PS00101">
    <property type="entry name" value="HEXAPEP_TRANSFERASES"/>
    <property type="match status" value="1"/>
</dbReference>
<evidence type="ECO:0000313" key="4">
    <source>
        <dbReference type="Proteomes" id="UP001596549"/>
    </source>
</evidence>
<evidence type="ECO:0000313" key="3">
    <source>
        <dbReference type="EMBL" id="MFC7371386.1"/>
    </source>
</evidence>
<dbReference type="Gene3D" id="2.160.10.10">
    <property type="entry name" value="Hexapeptide repeat proteins"/>
    <property type="match status" value="1"/>
</dbReference>
<dbReference type="InterPro" id="IPR011004">
    <property type="entry name" value="Trimer_LpxA-like_sf"/>
</dbReference>
<dbReference type="RefSeq" id="WP_379747907.1">
    <property type="nucleotide sequence ID" value="NZ_JBHTCP010000013.1"/>
</dbReference>
<proteinExistence type="predicted"/>
<name>A0ABW2NRW7_9BACL</name>
<dbReference type="Proteomes" id="UP001596549">
    <property type="component" value="Unassembled WGS sequence"/>
</dbReference>
<dbReference type="PANTHER" id="PTHR43300">
    <property type="entry name" value="ACETYLTRANSFERASE"/>
    <property type="match status" value="1"/>
</dbReference>
<dbReference type="GO" id="GO:0016746">
    <property type="term" value="F:acyltransferase activity"/>
    <property type="evidence" value="ECO:0007669"/>
    <property type="project" value="UniProtKB-KW"/>
</dbReference>
<dbReference type="InterPro" id="IPR018357">
    <property type="entry name" value="Hexapep_transf_CS"/>
</dbReference>
<comment type="caution">
    <text evidence="3">The sequence shown here is derived from an EMBL/GenBank/DDBJ whole genome shotgun (WGS) entry which is preliminary data.</text>
</comment>
<dbReference type="EC" id="2.3.1.-" evidence="3"/>
<protein>
    <submittedName>
        <fullName evidence="3">CatB-related O-acetyltransferase</fullName>
        <ecNumber evidence="3">2.3.1.-</ecNumber>
    </submittedName>
</protein>
<keyword evidence="4" id="KW-1185">Reference proteome</keyword>
<dbReference type="CDD" id="cd03349">
    <property type="entry name" value="LbH_XAT"/>
    <property type="match status" value="1"/>
</dbReference>
<keyword evidence="3" id="KW-0012">Acyltransferase</keyword>
<dbReference type="InterPro" id="IPR050179">
    <property type="entry name" value="Trans_hexapeptide_repeat"/>
</dbReference>
<dbReference type="InterPro" id="IPR001451">
    <property type="entry name" value="Hexapep"/>
</dbReference>
<dbReference type="PANTHER" id="PTHR43300:SF11">
    <property type="entry name" value="ACETYLTRANSFERASE RV3034C-RELATED"/>
    <property type="match status" value="1"/>
</dbReference>
<dbReference type="SUPFAM" id="SSF51161">
    <property type="entry name" value="Trimeric LpxA-like enzymes"/>
    <property type="match status" value="1"/>
</dbReference>
<keyword evidence="1 3" id="KW-0808">Transferase</keyword>
<reference evidence="4" key="1">
    <citation type="journal article" date="2019" name="Int. J. Syst. Evol. Microbiol.">
        <title>The Global Catalogue of Microorganisms (GCM) 10K type strain sequencing project: providing services to taxonomists for standard genome sequencing and annotation.</title>
        <authorList>
            <consortium name="The Broad Institute Genomics Platform"/>
            <consortium name="The Broad Institute Genome Sequencing Center for Infectious Disease"/>
            <person name="Wu L."/>
            <person name="Ma J."/>
        </authorList>
    </citation>
    <scope>NUCLEOTIDE SEQUENCE [LARGE SCALE GENOMIC DNA]</scope>
    <source>
        <strain evidence="4">NBRC 106396</strain>
    </source>
</reference>
<sequence>MNIMSKCFNYFFWMPYLIFKANLLKKSKVSLIVKCDRNTKFENRTIISSLTDIRGSAIGYGSFLGKKCDLRNVKVGRFCSIAAGVKIVRGSHPTHTFVSTHAAFYSPKRKLLSLVDSVPKNFNFHKIIKGNKNLDAIIGNDVWIGEDVKIIKGVTIGDGAIIGTGAIVTKDIEPYTINVGIPARTIKLRFQEDEIEFLKAIEWWTYSEADLKKLGKYFSDIKLFKEKLS</sequence>
<gene>
    <name evidence="3" type="ORF">ACFQPF_06840</name>
</gene>
<keyword evidence="2" id="KW-0677">Repeat</keyword>
<accession>A0ABW2NRW7</accession>
<dbReference type="Pfam" id="PF00132">
    <property type="entry name" value="Hexapep"/>
    <property type="match status" value="1"/>
</dbReference>
<dbReference type="EMBL" id="JBHTCP010000013">
    <property type="protein sequence ID" value="MFC7371386.1"/>
    <property type="molecule type" value="Genomic_DNA"/>
</dbReference>
<organism evidence="3 4">
    <name type="scientific">Fictibacillus iocasae</name>
    <dbReference type="NCBI Taxonomy" id="2715437"/>
    <lineage>
        <taxon>Bacteria</taxon>
        <taxon>Bacillati</taxon>
        <taxon>Bacillota</taxon>
        <taxon>Bacilli</taxon>
        <taxon>Bacillales</taxon>
        <taxon>Fictibacillaceae</taxon>
        <taxon>Fictibacillus</taxon>
    </lineage>
</organism>
<evidence type="ECO:0000256" key="2">
    <source>
        <dbReference type="ARBA" id="ARBA00022737"/>
    </source>
</evidence>
<evidence type="ECO:0000256" key="1">
    <source>
        <dbReference type="ARBA" id="ARBA00022679"/>
    </source>
</evidence>